<gene>
    <name evidence="1" type="ORF">CYMTET_33799</name>
</gene>
<dbReference type="EMBL" id="LGRX02021024">
    <property type="protein sequence ID" value="KAK3257102.1"/>
    <property type="molecule type" value="Genomic_DNA"/>
</dbReference>
<evidence type="ECO:0000313" key="1">
    <source>
        <dbReference type="EMBL" id="KAK3257102.1"/>
    </source>
</evidence>
<feature type="non-terminal residue" evidence="1">
    <location>
        <position position="71"/>
    </location>
</feature>
<dbReference type="AlphaFoldDB" id="A0AAE0KQK8"/>
<proteinExistence type="predicted"/>
<sequence length="71" mass="8185">MSGKGHHFSKEVLEQALYELAQEEGGVLNMTAGTSASALREEDWKNWMLENYKTPVELFCEERPDEESDYE</sequence>
<evidence type="ECO:0000313" key="2">
    <source>
        <dbReference type="Proteomes" id="UP001190700"/>
    </source>
</evidence>
<dbReference type="Proteomes" id="UP001190700">
    <property type="component" value="Unassembled WGS sequence"/>
</dbReference>
<name>A0AAE0KQK8_9CHLO</name>
<organism evidence="1 2">
    <name type="scientific">Cymbomonas tetramitiformis</name>
    <dbReference type="NCBI Taxonomy" id="36881"/>
    <lineage>
        <taxon>Eukaryota</taxon>
        <taxon>Viridiplantae</taxon>
        <taxon>Chlorophyta</taxon>
        <taxon>Pyramimonadophyceae</taxon>
        <taxon>Pyramimonadales</taxon>
        <taxon>Pyramimonadaceae</taxon>
        <taxon>Cymbomonas</taxon>
    </lineage>
</organism>
<accession>A0AAE0KQK8</accession>
<reference evidence="1 2" key="1">
    <citation type="journal article" date="2015" name="Genome Biol. Evol.">
        <title>Comparative Genomics of a Bacterivorous Green Alga Reveals Evolutionary Causalities and Consequences of Phago-Mixotrophic Mode of Nutrition.</title>
        <authorList>
            <person name="Burns J.A."/>
            <person name="Paasch A."/>
            <person name="Narechania A."/>
            <person name="Kim E."/>
        </authorList>
    </citation>
    <scope>NUCLEOTIDE SEQUENCE [LARGE SCALE GENOMIC DNA]</scope>
    <source>
        <strain evidence="1 2">PLY_AMNH</strain>
    </source>
</reference>
<protein>
    <submittedName>
        <fullName evidence="1">Uncharacterized protein</fullName>
    </submittedName>
</protein>
<comment type="caution">
    <text evidence="1">The sequence shown here is derived from an EMBL/GenBank/DDBJ whole genome shotgun (WGS) entry which is preliminary data.</text>
</comment>
<keyword evidence="2" id="KW-1185">Reference proteome</keyword>